<evidence type="ECO:0000313" key="6">
    <source>
        <dbReference type="Proteomes" id="UP000450917"/>
    </source>
</evidence>
<dbReference type="GO" id="GO:0006355">
    <property type="term" value="P:regulation of DNA-templated transcription"/>
    <property type="evidence" value="ECO:0007669"/>
    <property type="project" value="InterPro"/>
</dbReference>
<dbReference type="Gene3D" id="1.10.10.10">
    <property type="entry name" value="Winged helix-like DNA-binding domain superfamily/Winged helix DNA-binding domain"/>
    <property type="match status" value="1"/>
</dbReference>
<accession>A0A7X2Z7W3</accession>
<proteinExistence type="predicted"/>
<feature type="domain" description="Bacterial transcriptional activator" evidence="4">
    <location>
        <begin position="784"/>
        <end position="920"/>
    </location>
</feature>
<evidence type="ECO:0000259" key="4">
    <source>
        <dbReference type="SMART" id="SM01043"/>
    </source>
</evidence>
<dbReference type="Gene3D" id="1.25.40.10">
    <property type="entry name" value="Tetratricopeptide repeat domain"/>
    <property type="match status" value="3"/>
</dbReference>
<dbReference type="GO" id="GO:0003677">
    <property type="term" value="F:DNA binding"/>
    <property type="evidence" value="ECO:0007669"/>
    <property type="project" value="InterPro"/>
</dbReference>
<protein>
    <submittedName>
        <fullName evidence="5">Tetratricopeptide repeat protein</fullName>
    </submittedName>
</protein>
<name>A0A7X2Z7W3_9BACL</name>
<keyword evidence="6" id="KW-1185">Reference proteome</keyword>
<dbReference type="InterPro" id="IPR005158">
    <property type="entry name" value="BTAD"/>
</dbReference>
<organism evidence="5 6">
    <name type="scientific">Paenibacillus validus</name>
    <dbReference type="NCBI Taxonomy" id="44253"/>
    <lineage>
        <taxon>Bacteria</taxon>
        <taxon>Bacillati</taxon>
        <taxon>Bacillota</taxon>
        <taxon>Bacilli</taxon>
        <taxon>Bacillales</taxon>
        <taxon>Paenibacillaceae</taxon>
        <taxon>Paenibacillus</taxon>
    </lineage>
</organism>
<keyword evidence="3" id="KW-0802">TPR repeat</keyword>
<reference evidence="5 6" key="1">
    <citation type="submission" date="2019-11" db="EMBL/GenBank/DDBJ databases">
        <title>Draft genome sequences of five Paenibacillus species of dairy origin.</title>
        <authorList>
            <person name="Olajide A.M."/>
            <person name="Chen S."/>
            <person name="Lapointe G."/>
        </authorList>
    </citation>
    <scope>NUCLEOTIDE SEQUENCE [LARGE SCALE GENOMIC DNA]</scope>
    <source>
        <strain evidence="5 6">2CS3</strain>
    </source>
</reference>
<keyword evidence="2" id="KW-0804">Transcription</keyword>
<evidence type="ECO:0000256" key="2">
    <source>
        <dbReference type="ARBA" id="ARBA00023163"/>
    </source>
</evidence>
<dbReference type="InterPro" id="IPR027417">
    <property type="entry name" value="P-loop_NTPase"/>
</dbReference>
<evidence type="ECO:0000256" key="3">
    <source>
        <dbReference type="PROSITE-ProRule" id="PRU00339"/>
    </source>
</evidence>
<dbReference type="AlphaFoldDB" id="A0A7X2Z7W3"/>
<keyword evidence="1" id="KW-0805">Transcription regulation</keyword>
<dbReference type="SMART" id="SM00028">
    <property type="entry name" value="TPR"/>
    <property type="match status" value="6"/>
</dbReference>
<comment type="caution">
    <text evidence="5">The sequence shown here is derived from an EMBL/GenBank/DDBJ whole genome shotgun (WGS) entry which is preliminary data.</text>
</comment>
<dbReference type="RefSeq" id="WP_155613792.1">
    <property type="nucleotide sequence ID" value="NZ_WNZX01000001.1"/>
</dbReference>
<dbReference type="InterPro" id="IPR016032">
    <property type="entry name" value="Sig_transdc_resp-reg_C-effctor"/>
</dbReference>
<dbReference type="SUPFAM" id="SSF52540">
    <property type="entry name" value="P-loop containing nucleoside triphosphate hydrolases"/>
    <property type="match status" value="1"/>
</dbReference>
<dbReference type="Pfam" id="PF03704">
    <property type="entry name" value="BTAD"/>
    <property type="match status" value="1"/>
</dbReference>
<dbReference type="InterPro" id="IPR011990">
    <property type="entry name" value="TPR-like_helical_dom_sf"/>
</dbReference>
<dbReference type="InterPro" id="IPR059106">
    <property type="entry name" value="WHD_MalT"/>
</dbReference>
<dbReference type="InterPro" id="IPR051677">
    <property type="entry name" value="AfsR-DnrI-RedD_regulator"/>
</dbReference>
<dbReference type="Pfam" id="PF25873">
    <property type="entry name" value="WHD_MalT"/>
    <property type="match status" value="1"/>
</dbReference>
<dbReference type="SUPFAM" id="SSF46894">
    <property type="entry name" value="C-terminal effector domain of the bipartite response regulators"/>
    <property type="match status" value="1"/>
</dbReference>
<dbReference type="EMBL" id="WNZX01000001">
    <property type="protein sequence ID" value="MUG69241.1"/>
    <property type="molecule type" value="Genomic_DNA"/>
</dbReference>
<dbReference type="Gene3D" id="3.40.50.300">
    <property type="entry name" value="P-loop containing nucleotide triphosphate hydrolases"/>
    <property type="match status" value="1"/>
</dbReference>
<dbReference type="Proteomes" id="UP000450917">
    <property type="component" value="Unassembled WGS sequence"/>
</dbReference>
<dbReference type="PROSITE" id="PS50005">
    <property type="entry name" value="TPR"/>
    <property type="match status" value="1"/>
</dbReference>
<dbReference type="InterPro" id="IPR019734">
    <property type="entry name" value="TPR_rpt"/>
</dbReference>
<dbReference type="InterPro" id="IPR036388">
    <property type="entry name" value="WH-like_DNA-bd_sf"/>
</dbReference>
<dbReference type="PANTHER" id="PTHR35807">
    <property type="entry name" value="TRANSCRIPTIONAL REGULATOR REDD-RELATED"/>
    <property type="match status" value="1"/>
</dbReference>
<feature type="repeat" description="TPR" evidence="3">
    <location>
        <begin position="840"/>
        <end position="873"/>
    </location>
</feature>
<gene>
    <name evidence="5" type="ORF">GNP93_00980</name>
</gene>
<dbReference type="PANTHER" id="PTHR35807:SF2">
    <property type="entry name" value="TRANSCRIPTIONAL ACTIVATOR DOMAIN"/>
    <property type="match status" value="1"/>
</dbReference>
<dbReference type="SUPFAM" id="SSF48452">
    <property type="entry name" value="TPR-like"/>
    <property type="match status" value="2"/>
</dbReference>
<evidence type="ECO:0000256" key="1">
    <source>
        <dbReference type="ARBA" id="ARBA00023015"/>
    </source>
</evidence>
<sequence>MIILESKLRVPNYSLYLVRNRLLSFIENHLDRSLICLTSDGGYGKTTLISSFVKEKKLPAVWYQLSQQDRNPHTFLSYMKTAILRRISGEQMIYDVRPEQIDEELDHLSALLSTWPTRLIIILDQYQSVDQCEEIQHILTRLIENASPSVTFIITSRTRPSLQLVSLKLQNRLAELHTKELAFTKDEIGMFFVDLHGIALQENEIDLIYHKTEGWVTSLQLLKDLIKEVNDADRPSFWLKFNGTPDINDYLSAEILASQSEEIRDFLYKTCLLTDINSNVINKFLGIHNADEILEHLLRNHLFIYKNNLGMIKYHKLFRSFLYRELSKRHSSTEIDEFHQKLSLIYEKKSDFIHAFVHSVMGSQFINAATLMKSMKERFTRSQFLTLIDKLSENFSPDLTFASISLFLFRCIPLDMIKDLITPLEINFKSMNGNMNPKLSVHFQHQLAAIYYFVGEMNKAEQLCSNSLNESLSIKDQEMICKNLSLQAMLCMKTGRQEEAVQCAQEALSYRGTYSNYHPHHMSLCVLAEIYLDQNKLLKADSLIKETLKLSEERFDCAILFPYRLMGKYYRLQGDYQEAFAWFRKAEDIGVQFHLDYDLGNVYLEMVAAYMETGQWEEAELYLSKSSVSFTHNIYLSNKVKQMQQALSEKRGSSTSAVDMAAPTPQLEAHRPLVVQEPEHAKISIRVLGKFEIQSGDQIVTLKRKSSLRLLQFFITHRESKLTKDSIIDEIFPEGSFEAVNNQFYVTLSYLRKTLEPQLKSGRDSLFIKQSGEHYTLSLDHMDLDIHQFTQLIHKGEYSSLEHLGKLKKAELLYRGDYFEEYPYVSFLELVREKFRVYYLKVLQELAVYYWDQADYEQGISYFEKALRKEPYEESVYLEYMERLMKANLVLQAKKVSELYQKYIEKELGIPVQAKLQKMFHST</sequence>
<evidence type="ECO:0000313" key="5">
    <source>
        <dbReference type="EMBL" id="MUG69241.1"/>
    </source>
</evidence>
<dbReference type="SMART" id="SM01043">
    <property type="entry name" value="BTAD"/>
    <property type="match status" value="1"/>
</dbReference>